<name>B4VTP3_9CYAN</name>
<evidence type="ECO:0008006" key="3">
    <source>
        <dbReference type="Google" id="ProtNLM"/>
    </source>
</evidence>
<proteinExistence type="predicted"/>
<accession>B4VTP3</accession>
<dbReference type="RefSeq" id="WP_006101918.1">
    <property type="nucleotide sequence ID" value="NZ_DS989852.1"/>
</dbReference>
<dbReference type="STRING" id="118168.MC7420_6065"/>
<sequence length="227" mass="25800">MAFKLETVIPWGRSLDEYVRMFDLQPDELRLTLLDCAGGPASFNAEMTCQGYNVISCDPIYQFSATDIKRRIQEVYPRVIDGVKANRDNYVWQTIGTPEELGEIRLSAMEEFIDDLSIGIEQGRYIKAELPGLPFTTRQFSLAVCSHFLFSYSDLLSQAFHLLSIQELCRVANEVRIFPLVDISGDVSPHLSPVISELNAQGYNVEIKQVAYEFQQGGNQMLQIRKF</sequence>
<dbReference type="EMBL" id="DS989852">
    <property type="protein sequence ID" value="EDX74587.1"/>
    <property type="molecule type" value="Genomic_DNA"/>
</dbReference>
<dbReference type="Proteomes" id="UP000003835">
    <property type="component" value="Unassembled WGS sequence"/>
</dbReference>
<dbReference type="HOGENOM" id="CLU_077876_1_0_3"/>
<gene>
    <name evidence="1" type="ORF">MC7420_6065</name>
</gene>
<dbReference type="OrthoDB" id="9787807at2"/>
<protein>
    <recommendedName>
        <fullName evidence="3">SAM-dependent methyltransferase</fullName>
    </recommendedName>
</protein>
<dbReference type="AlphaFoldDB" id="B4VTP3"/>
<dbReference type="eggNOG" id="COG2226">
    <property type="taxonomic scope" value="Bacteria"/>
</dbReference>
<organism evidence="1 2">
    <name type="scientific">Coleofasciculus chthonoplastes PCC 7420</name>
    <dbReference type="NCBI Taxonomy" id="118168"/>
    <lineage>
        <taxon>Bacteria</taxon>
        <taxon>Bacillati</taxon>
        <taxon>Cyanobacteriota</taxon>
        <taxon>Cyanophyceae</taxon>
        <taxon>Coleofasciculales</taxon>
        <taxon>Coleofasciculaceae</taxon>
        <taxon>Coleofasciculus</taxon>
    </lineage>
</organism>
<evidence type="ECO:0000313" key="2">
    <source>
        <dbReference type="Proteomes" id="UP000003835"/>
    </source>
</evidence>
<keyword evidence="2" id="KW-1185">Reference proteome</keyword>
<reference evidence="1 2" key="1">
    <citation type="submission" date="2008-07" db="EMBL/GenBank/DDBJ databases">
        <authorList>
            <person name="Tandeau de Marsac N."/>
            <person name="Ferriera S."/>
            <person name="Johnson J."/>
            <person name="Kravitz S."/>
            <person name="Beeson K."/>
            <person name="Sutton G."/>
            <person name="Rogers Y.-H."/>
            <person name="Friedman R."/>
            <person name="Frazier M."/>
            <person name="Venter J.C."/>
        </authorList>
    </citation>
    <scope>NUCLEOTIDE SEQUENCE [LARGE SCALE GENOMIC DNA]</scope>
    <source>
        <strain evidence="1 2">PCC 7420</strain>
    </source>
</reference>
<evidence type="ECO:0000313" key="1">
    <source>
        <dbReference type="EMBL" id="EDX74587.1"/>
    </source>
</evidence>